<reference evidence="6" key="1">
    <citation type="journal article" date="2021" name="Mol. Ecol. Resour.">
        <title>Apolygus lucorum genome provides insights into omnivorousness and mesophyll feeding.</title>
        <authorList>
            <person name="Liu Y."/>
            <person name="Liu H."/>
            <person name="Wang H."/>
            <person name="Huang T."/>
            <person name="Liu B."/>
            <person name="Yang B."/>
            <person name="Yin L."/>
            <person name="Li B."/>
            <person name="Zhang Y."/>
            <person name="Zhang S."/>
            <person name="Jiang F."/>
            <person name="Zhang X."/>
            <person name="Ren Y."/>
            <person name="Wang B."/>
            <person name="Wang S."/>
            <person name="Lu Y."/>
            <person name="Wu K."/>
            <person name="Fan W."/>
            <person name="Wang G."/>
        </authorList>
    </citation>
    <scope>NUCLEOTIDE SEQUENCE</scope>
    <source>
        <strain evidence="6">12Hb</strain>
    </source>
</reference>
<dbReference type="GO" id="GO:0005576">
    <property type="term" value="C:extracellular region"/>
    <property type="evidence" value="ECO:0007669"/>
    <property type="project" value="UniProtKB-SubCell"/>
</dbReference>
<dbReference type="AlphaFoldDB" id="A0A6A4JN33"/>
<dbReference type="InterPro" id="IPR029277">
    <property type="entry name" value="SVWC_dom"/>
</dbReference>
<evidence type="ECO:0000256" key="2">
    <source>
        <dbReference type="ARBA" id="ARBA00022525"/>
    </source>
</evidence>
<evidence type="ECO:0000313" key="6">
    <source>
        <dbReference type="EMBL" id="KAF6205269.1"/>
    </source>
</evidence>
<feature type="chain" id="PRO_5043960851" description="Single domain-containing protein" evidence="4">
    <location>
        <begin position="17"/>
        <end position="150"/>
    </location>
</feature>
<dbReference type="EMBL" id="WIXP02000009">
    <property type="protein sequence ID" value="KAF6205269.1"/>
    <property type="molecule type" value="Genomic_DNA"/>
</dbReference>
<keyword evidence="7" id="KW-1185">Reference proteome</keyword>
<comment type="caution">
    <text evidence="6">The sequence shown here is derived from an EMBL/GenBank/DDBJ whole genome shotgun (WGS) entry which is preliminary data.</text>
</comment>
<feature type="signal peptide" evidence="4">
    <location>
        <begin position="1"/>
        <end position="16"/>
    </location>
</feature>
<keyword evidence="4" id="KW-0732">Signal</keyword>
<proteinExistence type="predicted"/>
<keyword evidence="2" id="KW-0964">Secreted</keyword>
<feature type="compositionally biased region" description="Basic residues" evidence="3">
    <location>
        <begin position="117"/>
        <end position="150"/>
    </location>
</feature>
<protein>
    <recommendedName>
        <fullName evidence="5">Single domain-containing protein</fullName>
    </recommendedName>
</protein>
<feature type="compositionally biased region" description="Basic and acidic residues" evidence="3">
    <location>
        <begin position="102"/>
        <end position="116"/>
    </location>
</feature>
<dbReference type="Pfam" id="PF15430">
    <property type="entry name" value="SVWC"/>
    <property type="match status" value="1"/>
</dbReference>
<sequence length="150" mass="16746">MLAWLILSAIFGAAFGSIFVNVTDAGKSHCTYQGHEIKLENSFQPPGKCALVHCHSDSTGKLVGMLSGLDCSTGVRKGNKEDEKLVGPHPSPNLPYPNCCPRYHEHVRNTRKSKSEKPRKRKSKSVKPRKRKSKSVKPRKRKSKSKKKHS</sequence>
<name>A0A6A4JN33_APOLU</name>
<feature type="domain" description="Single" evidence="5">
    <location>
        <begin position="30"/>
        <end position="105"/>
    </location>
</feature>
<feature type="region of interest" description="Disordered" evidence="3">
    <location>
        <begin position="77"/>
        <end position="150"/>
    </location>
</feature>
<evidence type="ECO:0000256" key="3">
    <source>
        <dbReference type="SAM" id="MobiDB-lite"/>
    </source>
</evidence>
<evidence type="ECO:0000256" key="4">
    <source>
        <dbReference type="SAM" id="SignalP"/>
    </source>
</evidence>
<comment type="subcellular location">
    <subcellularLocation>
        <location evidence="1">Secreted</location>
    </subcellularLocation>
</comment>
<accession>A0A6A4JN33</accession>
<evidence type="ECO:0000259" key="5">
    <source>
        <dbReference type="SMART" id="SM01318"/>
    </source>
</evidence>
<dbReference type="Proteomes" id="UP000466442">
    <property type="component" value="Linkage Group LG9"/>
</dbReference>
<gene>
    <name evidence="6" type="ORF">GE061_019438</name>
</gene>
<organism evidence="6 7">
    <name type="scientific">Apolygus lucorum</name>
    <name type="common">Small green plant bug</name>
    <name type="synonym">Lygocoris lucorum</name>
    <dbReference type="NCBI Taxonomy" id="248454"/>
    <lineage>
        <taxon>Eukaryota</taxon>
        <taxon>Metazoa</taxon>
        <taxon>Ecdysozoa</taxon>
        <taxon>Arthropoda</taxon>
        <taxon>Hexapoda</taxon>
        <taxon>Insecta</taxon>
        <taxon>Pterygota</taxon>
        <taxon>Neoptera</taxon>
        <taxon>Paraneoptera</taxon>
        <taxon>Hemiptera</taxon>
        <taxon>Heteroptera</taxon>
        <taxon>Panheteroptera</taxon>
        <taxon>Cimicomorpha</taxon>
        <taxon>Miridae</taxon>
        <taxon>Mirini</taxon>
        <taxon>Apolygus</taxon>
    </lineage>
</organism>
<dbReference type="SMART" id="SM01318">
    <property type="entry name" value="SVWC"/>
    <property type="match status" value="1"/>
</dbReference>
<evidence type="ECO:0000256" key="1">
    <source>
        <dbReference type="ARBA" id="ARBA00004613"/>
    </source>
</evidence>
<evidence type="ECO:0000313" key="7">
    <source>
        <dbReference type="Proteomes" id="UP000466442"/>
    </source>
</evidence>
<dbReference type="OrthoDB" id="6761907at2759"/>